<evidence type="ECO:0000313" key="11">
    <source>
        <dbReference type="Proteomes" id="UP000281332"/>
    </source>
</evidence>
<comment type="similarity">
    <text evidence="9">Belongs to the FlhD family.</text>
</comment>
<name>A0A3N4PM07_9GAMM</name>
<evidence type="ECO:0000256" key="6">
    <source>
        <dbReference type="ARBA" id="ARBA00023159"/>
    </source>
</evidence>
<evidence type="ECO:0000256" key="3">
    <source>
        <dbReference type="ARBA" id="ARBA00023015"/>
    </source>
</evidence>
<dbReference type="GO" id="GO:1902208">
    <property type="term" value="P:regulation of bacterial-type flagellum assembly"/>
    <property type="evidence" value="ECO:0007669"/>
    <property type="project" value="UniProtKB-UniRule"/>
</dbReference>
<dbReference type="SUPFAM" id="SSF63592">
    <property type="entry name" value="Flagellar transcriptional activator FlhD"/>
    <property type="match status" value="1"/>
</dbReference>
<evidence type="ECO:0000256" key="9">
    <source>
        <dbReference type="HAMAP-Rule" id="MF_00725"/>
    </source>
</evidence>
<comment type="caution">
    <text evidence="10">The sequence shown here is derived from an EMBL/GenBank/DDBJ whole genome shotgun (WGS) entry which is preliminary data.</text>
</comment>
<feature type="disulfide bond" description="Interchain" evidence="9">
    <location>
        <position position="66"/>
    </location>
</feature>
<reference evidence="10 11" key="1">
    <citation type="submission" date="2018-11" db="EMBL/GenBank/DDBJ databases">
        <title>Whole genome sequencing of Pantoea sp. RIT388.</title>
        <authorList>
            <person name="Gan H.M."/>
            <person name="Hudson A.O."/>
        </authorList>
    </citation>
    <scope>NUCLEOTIDE SEQUENCE [LARGE SCALE GENOMIC DNA]</scope>
    <source>
        <strain evidence="10 11">RIT388</strain>
    </source>
</reference>
<dbReference type="GO" id="GO:0003677">
    <property type="term" value="F:DNA binding"/>
    <property type="evidence" value="ECO:0007669"/>
    <property type="project" value="UniProtKB-UniRule"/>
</dbReference>
<dbReference type="AlphaFoldDB" id="A0A3N4PM07"/>
<comment type="domain">
    <text evidence="9">The C-terminal region contains a putative helix-turn-helix (HTH) motif, suggesting that this region may bind DNA.</text>
</comment>
<organism evidence="10 11">
    <name type="scientific">Candidatus Pantoea deserta</name>
    <dbReference type="NCBI Taxonomy" id="1869313"/>
    <lineage>
        <taxon>Bacteria</taxon>
        <taxon>Pseudomonadati</taxon>
        <taxon>Pseudomonadota</taxon>
        <taxon>Gammaproteobacteria</taxon>
        <taxon>Enterobacterales</taxon>
        <taxon>Erwiniaceae</taxon>
        <taxon>Pantoea</taxon>
    </lineage>
</organism>
<comment type="function">
    <text evidence="8 9">Functions in complex with FlhC as a master transcriptional regulator that regulates transcription of several flagellar and non-flagellar operons by binding to their promoter region. Activates expression of class 2 flagellar genes, including fliA, which is a flagellum-specific sigma factor that turns on the class 3 genes. Also regulates genes whose products function in a variety of physiological pathways.</text>
</comment>
<evidence type="ECO:0000256" key="8">
    <source>
        <dbReference type="ARBA" id="ARBA00025431"/>
    </source>
</evidence>
<dbReference type="GO" id="GO:0044780">
    <property type="term" value="P:bacterial-type flagellum assembly"/>
    <property type="evidence" value="ECO:0007669"/>
    <property type="project" value="InterPro"/>
</dbReference>
<comment type="subunit">
    <text evidence="9">Homodimer; disulfide-linked. Forms a heterohexamer composed of two FlhC and four FlhD subunits. Each FlhC binds a FlhD dimer, forming a heterotrimer, and a hexamer assembles by dimerization of two heterotrimers.</text>
</comment>
<dbReference type="Gene3D" id="1.10.4000.10">
    <property type="entry name" value="Flagellar transcriptional activator FlhD"/>
    <property type="match status" value="1"/>
</dbReference>
<gene>
    <name evidence="9" type="primary">flhD</name>
    <name evidence="10" type="ORF">BBB56_02015</name>
</gene>
<protein>
    <recommendedName>
        <fullName evidence="9">Flagellar transcriptional regulator FlhD</fullName>
    </recommendedName>
</protein>
<keyword evidence="6 9" id="KW-0010">Activator</keyword>
<keyword evidence="2 9" id="KW-1005">Bacterial flagellum biogenesis</keyword>
<accession>A0A3N4PM07</accession>
<keyword evidence="3 9" id="KW-0805">Transcription regulation</keyword>
<dbReference type="Pfam" id="PF05247">
    <property type="entry name" value="FlhD"/>
    <property type="match status" value="1"/>
</dbReference>
<comment type="subcellular location">
    <subcellularLocation>
        <location evidence="9">Cytoplasm</location>
    </subcellularLocation>
</comment>
<keyword evidence="7 9" id="KW-0804">Transcription</keyword>
<dbReference type="InterPro" id="IPR023559">
    <property type="entry name" value="Flagellar_FlhD"/>
</dbReference>
<evidence type="ECO:0000256" key="7">
    <source>
        <dbReference type="ARBA" id="ARBA00023163"/>
    </source>
</evidence>
<dbReference type="OrthoDB" id="5298036at2"/>
<evidence type="ECO:0000256" key="1">
    <source>
        <dbReference type="ARBA" id="ARBA00022490"/>
    </source>
</evidence>
<dbReference type="GO" id="GO:0005737">
    <property type="term" value="C:cytoplasm"/>
    <property type="evidence" value="ECO:0007669"/>
    <property type="project" value="UniProtKB-SubCell"/>
</dbReference>
<sequence>MISYEERLQSIFVLNLSYLLLAQRLIKQDRYAASFMLGMSNDVIDMIEDLPLSQLIRLASTDRLICQLRIEDAAILHSVTKSSRLDALQGVHTGIILSTRLLKAAEKKESAAQAAGTGGNSSSAAEKSVVVNQTETLLAL</sequence>
<dbReference type="InterPro" id="IPR036194">
    <property type="entry name" value="FlhD_sf"/>
</dbReference>
<evidence type="ECO:0000256" key="5">
    <source>
        <dbReference type="ARBA" id="ARBA00023157"/>
    </source>
</evidence>
<dbReference type="GO" id="GO:0045893">
    <property type="term" value="P:positive regulation of DNA-templated transcription"/>
    <property type="evidence" value="ECO:0007669"/>
    <property type="project" value="InterPro"/>
</dbReference>
<keyword evidence="4 9" id="KW-0238">DNA-binding</keyword>
<keyword evidence="10" id="KW-0966">Cell projection</keyword>
<proteinExistence type="inferred from homology"/>
<dbReference type="NCBIfam" id="NF002783">
    <property type="entry name" value="PRK02909.1-1"/>
    <property type="match status" value="1"/>
</dbReference>
<keyword evidence="5 9" id="KW-1015">Disulfide bond</keyword>
<dbReference type="EMBL" id="RMVG01000001">
    <property type="protein sequence ID" value="RPE04770.1"/>
    <property type="molecule type" value="Genomic_DNA"/>
</dbReference>
<evidence type="ECO:0000256" key="2">
    <source>
        <dbReference type="ARBA" id="ARBA00022795"/>
    </source>
</evidence>
<keyword evidence="11" id="KW-1185">Reference proteome</keyword>
<evidence type="ECO:0000256" key="4">
    <source>
        <dbReference type="ARBA" id="ARBA00023125"/>
    </source>
</evidence>
<dbReference type="Proteomes" id="UP000281332">
    <property type="component" value="Unassembled WGS sequence"/>
</dbReference>
<dbReference type="HAMAP" id="MF_00725">
    <property type="entry name" value="FlhD"/>
    <property type="match status" value="1"/>
</dbReference>
<evidence type="ECO:0000313" key="10">
    <source>
        <dbReference type="EMBL" id="RPE04770.1"/>
    </source>
</evidence>
<keyword evidence="10" id="KW-0282">Flagellum</keyword>
<keyword evidence="10" id="KW-0969">Cilium</keyword>
<keyword evidence="1 9" id="KW-0963">Cytoplasm</keyword>